<evidence type="ECO:0000256" key="2">
    <source>
        <dbReference type="ARBA" id="ARBA00010617"/>
    </source>
</evidence>
<dbReference type="RefSeq" id="WP_380692892.1">
    <property type="nucleotide sequence ID" value="NZ_JBHRYR010000002.1"/>
</dbReference>
<dbReference type="InterPro" id="IPR001128">
    <property type="entry name" value="Cyt_P450"/>
</dbReference>
<protein>
    <submittedName>
        <fullName evidence="3">Cytochrome P450</fullName>
    </submittedName>
</protein>
<accession>A0ABV7ZSY2</accession>
<dbReference type="EMBL" id="JBHRYR010000002">
    <property type="protein sequence ID" value="MFC3851648.1"/>
    <property type="molecule type" value="Genomic_DNA"/>
</dbReference>
<evidence type="ECO:0000256" key="1">
    <source>
        <dbReference type="ARBA" id="ARBA00001971"/>
    </source>
</evidence>
<comment type="similarity">
    <text evidence="2">Belongs to the cytochrome P450 family.</text>
</comment>
<comment type="caution">
    <text evidence="3">The sequence shown here is derived from an EMBL/GenBank/DDBJ whole genome shotgun (WGS) entry which is preliminary data.</text>
</comment>
<gene>
    <name evidence="3" type="ORF">ACFOOG_02280</name>
</gene>
<evidence type="ECO:0000313" key="4">
    <source>
        <dbReference type="Proteomes" id="UP001595617"/>
    </source>
</evidence>
<dbReference type="Proteomes" id="UP001595617">
    <property type="component" value="Unassembled WGS sequence"/>
</dbReference>
<evidence type="ECO:0000313" key="3">
    <source>
        <dbReference type="EMBL" id="MFC3851648.1"/>
    </source>
</evidence>
<keyword evidence="4" id="KW-1185">Reference proteome</keyword>
<proteinExistence type="inferred from homology"/>
<sequence>MNTTVLDPADMPASFSGPSNPYKLRRQHWWFALLRTFSPAFTTRQGIVMVTRFQDVEEVLRRHDDFDVPYQRRVSVVTNNGQFFLGMRNSPRYESDIAQMRLAMRREDLDQRIRPFVLQNSHQVVNTANGELDAVADLARLVPARLMIHYLGLLGMDAQQLSDWSHSLFHYLFVPGISADKERQAIQDATLLRAYLDSLIEQRLRQRQLNDDVIGRLLSLHLAGQPNLAPDAIRNNIMGILVGAITPTAKSVALALDFLLSHPEALALAQGAAMDEDLPRLNRILREALRHNPFAPGIYRVARHDLTLRSSAWRKKTIKAGQRVLAVTQSAMWDRRVVKSPAKFDPNRPNHIFLDYGLGLHACFGQYINDIQMAALLLPVLQQSGLRRAAGEMLRSDEAFPVHLRVEFNV</sequence>
<dbReference type="PANTHER" id="PTHR46696:SF1">
    <property type="entry name" value="CYTOCHROME P450 YJIB-RELATED"/>
    <property type="match status" value="1"/>
</dbReference>
<name>A0ABV7ZSY2_9GAMM</name>
<dbReference type="Gene3D" id="1.10.630.10">
    <property type="entry name" value="Cytochrome P450"/>
    <property type="match status" value="1"/>
</dbReference>
<comment type="cofactor">
    <cofactor evidence="1">
        <name>heme</name>
        <dbReference type="ChEBI" id="CHEBI:30413"/>
    </cofactor>
</comment>
<organism evidence="3 4">
    <name type="scientific">Saccharospirillum mangrovi</name>
    <dbReference type="NCBI Taxonomy" id="2161747"/>
    <lineage>
        <taxon>Bacteria</taxon>
        <taxon>Pseudomonadati</taxon>
        <taxon>Pseudomonadota</taxon>
        <taxon>Gammaproteobacteria</taxon>
        <taxon>Oceanospirillales</taxon>
        <taxon>Saccharospirillaceae</taxon>
        <taxon>Saccharospirillum</taxon>
    </lineage>
</organism>
<dbReference type="PANTHER" id="PTHR46696">
    <property type="entry name" value="P450, PUTATIVE (EUROFUNG)-RELATED"/>
    <property type="match status" value="1"/>
</dbReference>
<dbReference type="Pfam" id="PF00067">
    <property type="entry name" value="p450"/>
    <property type="match status" value="1"/>
</dbReference>
<reference evidence="4" key="1">
    <citation type="journal article" date="2019" name="Int. J. Syst. Evol. Microbiol.">
        <title>The Global Catalogue of Microorganisms (GCM) 10K type strain sequencing project: providing services to taxonomists for standard genome sequencing and annotation.</title>
        <authorList>
            <consortium name="The Broad Institute Genomics Platform"/>
            <consortium name="The Broad Institute Genome Sequencing Center for Infectious Disease"/>
            <person name="Wu L."/>
            <person name="Ma J."/>
        </authorList>
    </citation>
    <scope>NUCLEOTIDE SEQUENCE [LARGE SCALE GENOMIC DNA]</scope>
    <source>
        <strain evidence="4">IBRC 10765</strain>
    </source>
</reference>
<dbReference type="InterPro" id="IPR036396">
    <property type="entry name" value="Cyt_P450_sf"/>
</dbReference>
<dbReference type="SUPFAM" id="SSF48264">
    <property type="entry name" value="Cytochrome P450"/>
    <property type="match status" value="1"/>
</dbReference>